<dbReference type="InterPro" id="IPR000209">
    <property type="entry name" value="Peptidase_S8/S53_dom"/>
</dbReference>
<dbReference type="FunFam" id="3.40.50.200:FF:000006">
    <property type="entry name" value="Subtilisin-like protease SBT1.5"/>
    <property type="match status" value="1"/>
</dbReference>
<comment type="caution">
    <text evidence="16">The sequence shown here is derived from an EMBL/GenBank/DDBJ whole genome shotgun (WGS) entry which is preliminary data.</text>
</comment>
<evidence type="ECO:0000256" key="4">
    <source>
        <dbReference type="ARBA" id="ARBA00022670"/>
    </source>
</evidence>
<evidence type="ECO:0000256" key="11">
    <source>
        <dbReference type="SAM" id="MobiDB-lite"/>
    </source>
</evidence>
<evidence type="ECO:0000259" key="14">
    <source>
        <dbReference type="Pfam" id="PF05922"/>
    </source>
</evidence>
<dbReference type="PANTHER" id="PTHR10795">
    <property type="entry name" value="PROPROTEIN CONVERTASE SUBTILISIN/KEXIN"/>
    <property type="match status" value="1"/>
</dbReference>
<feature type="domain" description="Peptidase S8/S53" evidence="13">
    <location>
        <begin position="132"/>
        <end position="585"/>
    </location>
</feature>
<dbReference type="FunFam" id="3.30.70.80:FF:000003">
    <property type="entry name" value="Subtilisin-like protease SBT1.9"/>
    <property type="match status" value="1"/>
</dbReference>
<feature type="domain" description="Inhibitor I9" evidence="14">
    <location>
        <begin position="30"/>
        <end position="109"/>
    </location>
</feature>
<dbReference type="AlphaFoldDB" id="A0AA39E4S1"/>
<dbReference type="Gene3D" id="2.60.40.2310">
    <property type="match status" value="1"/>
</dbReference>
<dbReference type="InterPro" id="IPR015500">
    <property type="entry name" value="Peptidase_S8_subtilisin-rel"/>
</dbReference>
<dbReference type="GO" id="GO:0006508">
    <property type="term" value="P:proteolysis"/>
    <property type="evidence" value="ECO:0007669"/>
    <property type="project" value="UniProtKB-KW"/>
</dbReference>
<dbReference type="Pfam" id="PF00082">
    <property type="entry name" value="Peptidase_S8"/>
    <property type="match status" value="1"/>
</dbReference>
<dbReference type="EMBL" id="JARBHA010000003">
    <property type="protein sequence ID" value="KAJ9705052.1"/>
    <property type="molecule type" value="Genomic_DNA"/>
</dbReference>
<keyword evidence="8" id="KW-0325">Glycoprotein</keyword>
<dbReference type="PRINTS" id="PR00723">
    <property type="entry name" value="SUBTILISIN"/>
</dbReference>
<gene>
    <name evidence="16" type="ORF">PVL29_003210</name>
</gene>
<accession>A0AA39E4S1</accession>
<dbReference type="InterPro" id="IPR023828">
    <property type="entry name" value="Peptidase_S8_Ser-AS"/>
</dbReference>
<evidence type="ECO:0000256" key="10">
    <source>
        <dbReference type="PROSITE-ProRule" id="PRU01240"/>
    </source>
</evidence>
<feature type="active site" description="Charge relay system" evidence="9 10">
    <location>
        <position position="141"/>
    </location>
</feature>
<evidence type="ECO:0000256" key="6">
    <source>
        <dbReference type="ARBA" id="ARBA00022801"/>
    </source>
</evidence>
<keyword evidence="5 12" id="KW-0732">Signal</keyword>
<organism evidence="16 17">
    <name type="scientific">Vitis rotundifolia</name>
    <name type="common">Muscadine grape</name>
    <dbReference type="NCBI Taxonomy" id="103349"/>
    <lineage>
        <taxon>Eukaryota</taxon>
        <taxon>Viridiplantae</taxon>
        <taxon>Streptophyta</taxon>
        <taxon>Embryophyta</taxon>
        <taxon>Tracheophyta</taxon>
        <taxon>Spermatophyta</taxon>
        <taxon>Magnoliopsida</taxon>
        <taxon>eudicotyledons</taxon>
        <taxon>Gunneridae</taxon>
        <taxon>Pentapetalae</taxon>
        <taxon>rosids</taxon>
        <taxon>Vitales</taxon>
        <taxon>Vitaceae</taxon>
        <taxon>Viteae</taxon>
        <taxon>Vitis</taxon>
    </lineage>
</organism>
<dbReference type="Gene3D" id="3.40.50.200">
    <property type="entry name" value="Peptidase S8/S53 domain"/>
    <property type="match status" value="1"/>
</dbReference>
<keyword evidence="17" id="KW-1185">Reference proteome</keyword>
<feature type="region of interest" description="Disordered" evidence="11">
    <location>
        <begin position="199"/>
        <end position="224"/>
    </location>
</feature>
<dbReference type="CDD" id="cd04852">
    <property type="entry name" value="Peptidases_S8_3"/>
    <property type="match status" value="1"/>
</dbReference>
<evidence type="ECO:0000259" key="13">
    <source>
        <dbReference type="Pfam" id="PF00082"/>
    </source>
</evidence>
<feature type="signal peptide" evidence="12">
    <location>
        <begin position="1"/>
        <end position="25"/>
    </location>
</feature>
<reference evidence="16 17" key="1">
    <citation type="journal article" date="2023" name="BMC Biotechnol.">
        <title>Vitis rotundifolia cv Carlos genome sequencing.</title>
        <authorList>
            <person name="Huff M."/>
            <person name="Hulse-Kemp A."/>
            <person name="Scheffler B."/>
            <person name="Youngblood R."/>
            <person name="Simpson S."/>
            <person name="Babiker E."/>
            <person name="Staton M."/>
        </authorList>
    </citation>
    <scope>NUCLEOTIDE SEQUENCE [LARGE SCALE GENOMIC DNA]</scope>
    <source>
        <tissue evidence="16">Leaf</tissue>
    </source>
</reference>
<feature type="domain" description="Subtilisin-like protease fibronectin type-III" evidence="15">
    <location>
        <begin position="656"/>
        <end position="760"/>
    </location>
</feature>
<dbReference type="Proteomes" id="UP001168098">
    <property type="component" value="Unassembled WGS sequence"/>
</dbReference>
<evidence type="ECO:0008006" key="18">
    <source>
        <dbReference type="Google" id="ProtNLM"/>
    </source>
</evidence>
<dbReference type="InterPro" id="IPR010259">
    <property type="entry name" value="S8pro/Inhibitor_I9"/>
</dbReference>
<feature type="active site" description="Charge relay system" evidence="9 10">
    <location>
        <position position="544"/>
    </location>
</feature>
<feature type="compositionally biased region" description="Basic and acidic residues" evidence="11">
    <location>
        <begin position="204"/>
        <end position="214"/>
    </location>
</feature>
<dbReference type="Pfam" id="PF17766">
    <property type="entry name" value="fn3_6"/>
    <property type="match status" value="1"/>
</dbReference>
<comment type="subcellular location">
    <subcellularLocation>
        <location evidence="1">Secreted</location>
    </subcellularLocation>
</comment>
<evidence type="ECO:0000256" key="9">
    <source>
        <dbReference type="PIRSR" id="PIRSR615500-1"/>
    </source>
</evidence>
<evidence type="ECO:0000313" key="17">
    <source>
        <dbReference type="Proteomes" id="UP001168098"/>
    </source>
</evidence>
<dbReference type="PROSITE" id="PS51892">
    <property type="entry name" value="SUBTILASE"/>
    <property type="match status" value="1"/>
</dbReference>
<name>A0AA39E4S1_VITRO</name>
<evidence type="ECO:0000313" key="16">
    <source>
        <dbReference type="EMBL" id="KAJ9705052.1"/>
    </source>
</evidence>
<feature type="chain" id="PRO_5041458769" description="Subtilisin-like protease SBT1.7" evidence="12">
    <location>
        <begin position="26"/>
        <end position="769"/>
    </location>
</feature>
<evidence type="ECO:0000256" key="5">
    <source>
        <dbReference type="ARBA" id="ARBA00022729"/>
    </source>
</evidence>
<evidence type="ECO:0000256" key="12">
    <source>
        <dbReference type="SAM" id="SignalP"/>
    </source>
</evidence>
<protein>
    <recommendedName>
        <fullName evidence="18">Subtilisin-like protease SBT1.7</fullName>
    </recommendedName>
</protein>
<evidence type="ECO:0000256" key="2">
    <source>
        <dbReference type="ARBA" id="ARBA00011073"/>
    </source>
</evidence>
<dbReference type="GO" id="GO:0004252">
    <property type="term" value="F:serine-type endopeptidase activity"/>
    <property type="evidence" value="ECO:0007669"/>
    <property type="project" value="UniProtKB-UniRule"/>
</dbReference>
<keyword evidence="3" id="KW-0964">Secreted</keyword>
<dbReference type="InterPro" id="IPR036852">
    <property type="entry name" value="Peptidase_S8/S53_dom_sf"/>
</dbReference>
<keyword evidence="6 10" id="KW-0378">Hydrolase</keyword>
<evidence type="ECO:0000259" key="15">
    <source>
        <dbReference type="Pfam" id="PF17766"/>
    </source>
</evidence>
<dbReference type="InterPro" id="IPR045051">
    <property type="entry name" value="SBT"/>
</dbReference>
<dbReference type="InterPro" id="IPR037045">
    <property type="entry name" value="S8pro/Inhibitor_I9_sf"/>
</dbReference>
<dbReference type="InterPro" id="IPR041469">
    <property type="entry name" value="Subtilisin-like_FN3"/>
</dbReference>
<dbReference type="Pfam" id="PF05922">
    <property type="entry name" value="Inhibitor_I9"/>
    <property type="match status" value="1"/>
</dbReference>
<evidence type="ECO:0000256" key="1">
    <source>
        <dbReference type="ARBA" id="ARBA00004613"/>
    </source>
</evidence>
<keyword evidence="7 10" id="KW-0720">Serine protease</keyword>
<dbReference type="SUPFAM" id="SSF52743">
    <property type="entry name" value="Subtilisin-like"/>
    <property type="match status" value="1"/>
</dbReference>
<sequence>MECFTISKLLFLLLVPVISISTCMAGDVGSYMIHMDKSAMPMTFSSHHDWYMSTLSSISSPDGSLPTHLYTYNHVLDGFSAVLSKAHLDQLEKMPGHLATYPDSFGRLHTTHSPKFLGLEKNSGAWPEGKVGEDMIIGILDTGVWPESESFRDKGMGPVPKRWRGACESGVEFNSSYCNRKLIGARSFSKGLKGRGLNVSAPPHDYDSPRDFHGHGTHTSSTAAGSPVRGANYFGYAEGTAIGISPKARVAMYKVIFLSDLRDDDAAASDTLAGMDQAIADGVDLMSLSLGFEETTFEQNPIAVGAFSAMEKGVFVSCSAGNSGPDAYTMFNGAPWITTIGAGTIDRDYAADVKLGNGILTVRGKSVYPENLLISNISLYFGYGNRSKELCEYGALDPEDVAGKIVFCDIPESGGIQSYEVGRVEATGAIFSSDSQNSFWPSYFDMPSVAVSPMDGDLVKEYIIKSQNPVVDIKFQITVLGAKPAPQVAEFSSRGPGSRAPMILKPDVLAPGVHILAAWAPNRAIQPIRDEYLLSEYALLSGTSMASPHAVGVAALLKAAHPDWSPAAIRSAMMTTAYMLDNTQGPIMDMTTGVAGTPLDFGAGHINPNMAMDPGLVYDIEAQDYINFLCGLNYTSKQIKIITRRSKFSCDQANLDLNYPSFMVLLNNTNTTSYTFKRVLTNVENTYSVYQASVKQPSGMKVTVLPSTVSFTGRYSKAEFNMTVEINLGDAGPESDYIGNYGYLTWREVNGTHVVRSPIVSAVAPYIRT</sequence>
<dbReference type="CDD" id="cd02120">
    <property type="entry name" value="PA_subtilisin_like"/>
    <property type="match status" value="1"/>
</dbReference>
<evidence type="ECO:0000256" key="7">
    <source>
        <dbReference type="ARBA" id="ARBA00022825"/>
    </source>
</evidence>
<evidence type="ECO:0000256" key="3">
    <source>
        <dbReference type="ARBA" id="ARBA00022525"/>
    </source>
</evidence>
<evidence type="ECO:0000256" key="8">
    <source>
        <dbReference type="ARBA" id="ARBA00023180"/>
    </source>
</evidence>
<dbReference type="InterPro" id="IPR034197">
    <property type="entry name" value="Peptidases_S8_3"/>
</dbReference>
<dbReference type="Gene3D" id="3.50.30.30">
    <property type="match status" value="1"/>
</dbReference>
<feature type="active site" description="Charge relay system" evidence="9 10">
    <location>
        <position position="215"/>
    </location>
</feature>
<dbReference type="PROSITE" id="PS00138">
    <property type="entry name" value="SUBTILASE_SER"/>
    <property type="match status" value="1"/>
</dbReference>
<keyword evidence="4 10" id="KW-0645">Protease</keyword>
<dbReference type="Gene3D" id="3.30.70.80">
    <property type="entry name" value="Peptidase S8 propeptide/proteinase inhibitor I9"/>
    <property type="match status" value="1"/>
</dbReference>
<dbReference type="GO" id="GO:0005576">
    <property type="term" value="C:extracellular region"/>
    <property type="evidence" value="ECO:0007669"/>
    <property type="project" value="UniProtKB-SubCell"/>
</dbReference>
<proteinExistence type="inferred from homology"/>
<comment type="similarity">
    <text evidence="2 10">Belongs to the peptidase S8 family.</text>
</comment>